<comment type="caution">
    <text evidence="7">The sequence shown here is derived from an EMBL/GenBank/DDBJ whole genome shotgun (WGS) entry which is preliminary data.</text>
</comment>
<comment type="subcellular location">
    <subcellularLocation>
        <location evidence="1">Nucleus</location>
    </subcellularLocation>
</comment>
<gene>
    <name evidence="7" type="ORF">TCAL_00575</name>
</gene>
<dbReference type="Pfam" id="PF00076">
    <property type="entry name" value="RRM_1"/>
    <property type="match status" value="1"/>
</dbReference>
<evidence type="ECO:0000256" key="1">
    <source>
        <dbReference type="ARBA" id="ARBA00004123"/>
    </source>
</evidence>
<evidence type="ECO:0000259" key="6">
    <source>
        <dbReference type="PROSITE" id="PS50102"/>
    </source>
</evidence>
<dbReference type="PANTHER" id="PTHR48033">
    <property type="entry name" value="RNA-BINDING (RRM/RBD/RNP MOTIFS) FAMILY PROTEIN"/>
    <property type="match status" value="1"/>
</dbReference>
<evidence type="ECO:0000313" key="7">
    <source>
        <dbReference type="EMBL" id="TRY74652.1"/>
    </source>
</evidence>
<accession>A0A553PAE0</accession>
<dbReference type="Pfam" id="PF18694">
    <property type="entry name" value="TDP-43_N"/>
    <property type="match status" value="1"/>
</dbReference>
<dbReference type="InterPro" id="IPR012677">
    <property type="entry name" value="Nucleotide-bd_a/b_plait_sf"/>
</dbReference>
<keyword evidence="3" id="KW-0539">Nucleus</keyword>
<dbReference type="AlphaFoldDB" id="A0A553PAE0"/>
<organism evidence="7 8">
    <name type="scientific">Tigriopus californicus</name>
    <name type="common">Marine copepod</name>
    <dbReference type="NCBI Taxonomy" id="6832"/>
    <lineage>
        <taxon>Eukaryota</taxon>
        <taxon>Metazoa</taxon>
        <taxon>Ecdysozoa</taxon>
        <taxon>Arthropoda</taxon>
        <taxon>Crustacea</taxon>
        <taxon>Multicrustacea</taxon>
        <taxon>Hexanauplia</taxon>
        <taxon>Copepoda</taxon>
        <taxon>Harpacticoida</taxon>
        <taxon>Harpacticidae</taxon>
        <taxon>Tigriopus</taxon>
    </lineage>
</organism>
<dbReference type="InterPro" id="IPR035979">
    <property type="entry name" value="RBD_domain_sf"/>
</dbReference>
<dbReference type="PROSITE" id="PS50102">
    <property type="entry name" value="RRM"/>
    <property type="match status" value="1"/>
</dbReference>
<feature type="region of interest" description="Disordered" evidence="5">
    <location>
        <begin position="228"/>
        <end position="281"/>
    </location>
</feature>
<feature type="domain" description="RRM" evidence="6">
    <location>
        <begin position="110"/>
        <end position="182"/>
    </location>
</feature>
<dbReference type="SUPFAM" id="SSF54928">
    <property type="entry name" value="RNA-binding domain, RBD"/>
    <property type="match status" value="1"/>
</dbReference>
<feature type="compositionally biased region" description="Low complexity" evidence="5">
    <location>
        <begin position="259"/>
        <end position="269"/>
    </location>
</feature>
<reference evidence="7 8" key="1">
    <citation type="journal article" date="2018" name="Nat. Ecol. Evol.">
        <title>Genomic signatures of mitonuclear coevolution across populations of Tigriopus californicus.</title>
        <authorList>
            <person name="Barreto F.S."/>
            <person name="Watson E.T."/>
            <person name="Lima T.G."/>
            <person name="Willett C.S."/>
            <person name="Edmands S."/>
            <person name="Li W."/>
            <person name="Burton R.S."/>
        </authorList>
    </citation>
    <scope>NUCLEOTIDE SEQUENCE [LARGE SCALE GENOMIC DNA]</scope>
    <source>
        <strain evidence="7 8">San Diego</strain>
    </source>
</reference>
<dbReference type="InterPro" id="IPR041105">
    <property type="entry name" value="TDP-43_N"/>
</dbReference>
<dbReference type="InterPro" id="IPR000504">
    <property type="entry name" value="RRM_dom"/>
</dbReference>
<keyword evidence="8" id="KW-1185">Reference proteome</keyword>
<dbReference type="PANTHER" id="PTHR48033:SF10">
    <property type="entry name" value="RNA-BINDING PROTEIN SQUID"/>
    <property type="match status" value="1"/>
</dbReference>
<dbReference type="GO" id="GO:0010468">
    <property type="term" value="P:regulation of gene expression"/>
    <property type="evidence" value="ECO:0007669"/>
    <property type="project" value="TreeGrafter"/>
</dbReference>
<dbReference type="GO" id="GO:0003723">
    <property type="term" value="F:RNA binding"/>
    <property type="evidence" value="ECO:0007669"/>
    <property type="project" value="UniProtKB-UniRule"/>
</dbReference>
<evidence type="ECO:0000256" key="2">
    <source>
        <dbReference type="ARBA" id="ARBA00022884"/>
    </source>
</evidence>
<dbReference type="EMBL" id="VCGU01000005">
    <property type="protein sequence ID" value="TRY74652.1"/>
    <property type="molecule type" value="Genomic_DNA"/>
</dbReference>
<keyword evidence="2 4" id="KW-0694">RNA-binding</keyword>
<dbReference type="SMART" id="SM00360">
    <property type="entry name" value="RRM"/>
    <property type="match status" value="1"/>
</dbReference>
<evidence type="ECO:0000256" key="4">
    <source>
        <dbReference type="PROSITE-ProRule" id="PRU00176"/>
    </source>
</evidence>
<evidence type="ECO:0000256" key="3">
    <source>
        <dbReference type="ARBA" id="ARBA00023242"/>
    </source>
</evidence>
<evidence type="ECO:0000256" key="5">
    <source>
        <dbReference type="SAM" id="MobiDB-lite"/>
    </source>
</evidence>
<sequence length="920" mass="103073">MTTTSSYRPTERQVYVHLVPKGYTNDLIRKGLPHWPAIEEVYHKPNTSWANITLKSAKAQKEVLSQPVLHVLDGQHKIHVKPFNSGGIHPQDTWYASSPNPNENEMSDACKLFVGGIPYDFDEEDVRKAIHGWGKVVHVSIPPSHGAAFITFATPEDQRRALKDKDKHKIGHKFVDVKPYVSKPGRGSLAVTPGLLGAVPKASQGQTVLNSGIMSQPTGLFKANANVRERAASQAPDPTPRTQRRKRNQSASQPKKSVASESTEINSSENEAEQNPEKDKMLSEITDLSLNRDDLMRYLAKIRTIKEFLQEHFSQASEDNILSLAQKIMQVDVKKRQIISNSLISRFIKVNHLNIGEQKRQNIMALFKVLLHPFAQETEMDGKVAEKMADREHMIMIHKFLNNATPTPSTIIGQDMSGVSSQIGSTFSKTMEVTALLFESVSLDSIDSFSLATEDNTIPKFNAEARRKYQDIYDWVTHYYKTVKTSESFKADDVGKAIVNSLSNASLDKQEIVNDKKLFLAEPLVILGKYARFVDAYFNPHSHLVVSREFVIKALALYFWNTNPFIAELAGNDPKHPTLSSILSATVISKSMLANVRGIVIHFFNTSVGLVVTPFGKVLFDIRSALTRSNQDWIRCTHQNQLSVGSMVKLHCIIVEDNEDKKMTFLVAFKLWPIAVEEEPYTGLWIAGGSEFWKASLGQLIKLVKANPELMFTTKIDQNRKKDDVDLYNKCFEHFMRKAFDELKTSSAVSRANLEITEPTFKTAIAFFQKRIDDASWLTKAVNTVKQEKITNLEGIGPTQSVTQITPSESTPTKNVKVVLEGHREIYSFPLSEDGNLSVSFITAIFPTVSCLIYVQQSTGHIRVCAKSGNIFSTPEDGWGNRIYTARILAAPPQYMNGIPPFQNHSNAQSLFGQSFGLLR</sequence>
<protein>
    <recommendedName>
        <fullName evidence="6">RRM domain-containing protein</fullName>
    </recommendedName>
</protein>
<name>A0A553PAE0_TIGCA</name>
<dbReference type="CDD" id="cd00590">
    <property type="entry name" value="RRM_SF"/>
    <property type="match status" value="1"/>
</dbReference>
<proteinExistence type="predicted"/>
<dbReference type="GO" id="GO:0005654">
    <property type="term" value="C:nucleoplasm"/>
    <property type="evidence" value="ECO:0007669"/>
    <property type="project" value="TreeGrafter"/>
</dbReference>
<dbReference type="Gene3D" id="3.30.70.330">
    <property type="match status" value="1"/>
</dbReference>
<dbReference type="STRING" id="6832.A0A553PAE0"/>
<dbReference type="GO" id="GO:0000785">
    <property type="term" value="C:chromatin"/>
    <property type="evidence" value="ECO:0007669"/>
    <property type="project" value="TreeGrafter"/>
</dbReference>
<dbReference type="Proteomes" id="UP000318571">
    <property type="component" value="Chromosome 2"/>
</dbReference>
<evidence type="ECO:0000313" key="8">
    <source>
        <dbReference type="Proteomes" id="UP000318571"/>
    </source>
</evidence>